<dbReference type="Pfam" id="PF00857">
    <property type="entry name" value="Isochorismatase"/>
    <property type="match status" value="1"/>
</dbReference>
<dbReference type="EMBL" id="BSFI01000007">
    <property type="protein sequence ID" value="GLK68183.1"/>
    <property type="molecule type" value="Genomic_DNA"/>
</dbReference>
<reference evidence="2" key="1">
    <citation type="journal article" date="2014" name="Int. J. Syst. Evol. Microbiol.">
        <title>Complete genome sequence of Corynebacterium casei LMG S-19264T (=DSM 44701T), isolated from a smear-ripened cheese.</title>
        <authorList>
            <consortium name="US DOE Joint Genome Institute (JGI-PGF)"/>
            <person name="Walter F."/>
            <person name="Albersmeier A."/>
            <person name="Kalinowski J."/>
            <person name="Ruckert C."/>
        </authorList>
    </citation>
    <scope>NUCLEOTIDE SEQUENCE</scope>
    <source>
        <strain evidence="2">VKM B-2347</strain>
    </source>
</reference>
<dbReference type="PANTHER" id="PTHR47297">
    <property type="match status" value="1"/>
</dbReference>
<reference evidence="2" key="2">
    <citation type="submission" date="2023-01" db="EMBL/GenBank/DDBJ databases">
        <authorList>
            <person name="Sun Q."/>
            <person name="Evtushenko L."/>
        </authorList>
    </citation>
    <scope>NUCLEOTIDE SEQUENCE</scope>
    <source>
        <strain evidence="2">VKM B-2347</strain>
    </source>
</reference>
<dbReference type="InterPro" id="IPR044717">
    <property type="entry name" value="NIC1"/>
</dbReference>
<sequence length="243" mass="26140">MVSFFEELRARLPVAAREYRPPERTGLLIVDVVNGFCTPGAGPLAPMAPDAQIDAMVAAIATLARDFLSDERPVLALLDTHEPGRPEPPYPPHCERGTGQETLVPALAFLENEPGAKLVEKDVIDGFVGSIRPDGSNVLVEWIRANELESVVVVGICTDICNLDLVSSLLSARNHHLDGRPMLGRLKDVVVYEPGCATYHLPETAVEALGLPGTAHHPQDETHHIGLYVMQARGAVIADALLG</sequence>
<proteinExistence type="predicted"/>
<dbReference type="PANTHER" id="PTHR47297:SF2">
    <property type="entry name" value="OS02G0606800 PROTEIN"/>
    <property type="match status" value="1"/>
</dbReference>
<dbReference type="Gene3D" id="3.40.50.850">
    <property type="entry name" value="Isochorismatase-like"/>
    <property type="match status" value="1"/>
</dbReference>
<dbReference type="InterPro" id="IPR036380">
    <property type="entry name" value="Isochorismatase-like_sf"/>
</dbReference>
<protein>
    <submittedName>
        <fullName evidence="2">Nicotinamidase</fullName>
    </submittedName>
</protein>
<dbReference type="RefSeq" id="WP_271168407.1">
    <property type="nucleotide sequence ID" value="NZ_BSFI01000007.1"/>
</dbReference>
<keyword evidence="3" id="KW-1185">Reference proteome</keyword>
<gene>
    <name evidence="2" type="ORF">GCM10008179_18210</name>
</gene>
<evidence type="ECO:0000313" key="3">
    <source>
        <dbReference type="Proteomes" id="UP001143372"/>
    </source>
</evidence>
<evidence type="ECO:0000259" key="1">
    <source>
        <dbReference type="Pfam" id="PF00857"/>
    </source>
</evidence>
<dbReference type="SUPFAM" id="SSF52499">
    <property type="entry name" value="Isochorismatase-like hydrolases"/>
    <property type="match status" value="1"/>
</dbReference>
<dbReference type="GO" id="GO:0008936">
    <property type="term" value="F:nicotinamidase activity"/>
    <property type="evidence" value="ECO:0007669"/>
    <property type="project" value="InterPro"/>
</dbReference>
<dbReference type="Proteomes" id="UP001143372">
    <property type="component" value="Unassembled WGS sequence"/>
</dbReference>
<accession>A0A9W6J2I0</accession>
<dbReference type="AlphaFoldDB" id="A0A9W6J2I0"/>
<feature type="domain" description="Isochorismatase-like" evidence="1">
    <location>
        <begin position="26"/>
        <end position="169"/>
    </location>
</feature>
<organism evidence="2 3">
    <name type="scientific">Hansschlegelia plantiphila</name>
    <dbReference type="NCBI Taxonomy" id="374655"/>
    <lineage>
        <taxon>Bacteria</taxon>
        <taxon>Pseudomonadati</taxon>
        <taxon>Pseudomonadota</taxon>
        <taxon>Alphaproteobacteria</taxon>
        <taxon>Hyphomicrobiales</taxon>
        <taxon>Methylopilaceae</taxon>
        <taxon>Hansschlegelia</taxon>
    </lineage>
</organism>
<evidence type="ECO:0000313" key="2">
    <source>
        <dbReference type="EMBL" id="GLK68183.1"/>
    </source>
</evidence>
<dbReference type="GO" id="GO:0019365">
    <property type="term" value="P:pyridine nucleotide salvage"/>
    <property type="evidence" value="ECO:0007669"/>
    <property type="project" value="InterPro"/>
</dbReference>
<dbReference type="InterPro" id="IPR000868">
    <property type="entry name" value="Isochorismatase-like_dom"/>
</dbReference>
<comment type="caution">
    <text evidence="2">The sequence shown here is derived from an EMBL/GenBank/DDBJ whole genome shotgun (WGS) entry which is preliminary data.</text>
</comment>
<name>A0A9W6J2I0_9HYPH</name>
<dbReference type="CDD" id="cd00431">
    <property type="entry name" value="cysteine_hydrolases"/>
    <property type="match status" value="1"/>
</dbReference>